<organism evidence="1 2">
    <name type="scientific">Mytilus edulis</name>
    <name type="common">Blue mussel</name>
    <dbReference type="NCBI Taxonomy" id="6550"/>
    <lineage>
        <taxon>Eukaryota</taxon>
        <taxon>Metazoa</taxon>
        <taxon>Spiralia</taxon>
        <taxon>Lophotrochozoa</taxon>
        <taxon>Mollusca</taxon>
        <taxon>Bivalvia</taxon>
        <taxon>Autobranchia</taxon>
        <taxon>Pteriomorphia</taxon>
        <taxon>Mytilida</taxon>
        <taxon>Mytiloidea</taxon>
        <taxon>Mytilidae</taxon>
        <taxon>Mytilinae</taxon>
        <taxon>Mytilus</taxon>
    </lineage>
</organism>
<name>A0A8S3RMT9_MYTED</name>
<reference evidence="1" key="1">
    <citation type="submission" date="2021-03" db="EMBL/GenBank/DDBJ databases">
        <authorList>
            <person name="Bekaert M."/>
        </authorList>
    </citation>
    <scope>NUCLEOTIDE SEQUENCE</scope>
</reference>
<evidence type="ECO:0000313" key="2">
    <source>
        <dbReference type="Proteomes" id="UP000683360"/>
    </source>
</evidence>
<proteinExistence type="predicted"/>
<dbReference type="PANTHER" id="PTHR46586">
    <property type="entry name" value="ANKYRIN REPEAT-CONTAINING PROTEIN"/>
    <property type="match status" value="1"/>
</dbReference>
<accession>A0A8S3RMT9</accession>
<dbReference type="InterPro" id="IPR002110">
    <property type="entry name" value="Ankyrin_rpt"/>
</dbReference>
<dbReference type="PANTHER" id="PTHR46586:SF3">
    <property type="entry name" value="ANKYRIN REPEAT-CONTAINING PROTEIN"/>
    <property type="match status" value="1"/>
</dbReference>
<dbReference type="Proteomes" id="UP000683360">
    <property type="component" value="Unassembled WGS sequence"/>
</dbReference>
<gene>
    <name evidence="1" type="ORF">MEDL_23708</name>
</gene>
<protein>
    <recommendedName>
        <fullName evidence="3">Ankyrin repeat protein</fullName>
    </recommendedName>
</protein>
<dbReference type="AlphaFoldDB" id="A0A8S3RMT9"/>
<dbReference type="SMART" id="SM00248">
    <property type="entry name" value="ANK"/>
    <property type="match status" value="7"/>
</dbReference>
<dbReference type="Gene3D" id="1.25.40.20">
    <property type="entry name" value="Ankyrin repeat-containing domain"/>
    <property type="match status" value="2"/>
</dbReference>
<evidence type="ECO:0008006" key="3">
    <source>
        <dbReference type="Google" id="ProtNLM"/>
    </source>
</evidence>
<dbReference type="EMBL" id="CAJPWZ010001201">
    <property type="protein sequence ID" value="CAG2209569.1"/>
    <property type="molecule type" value="Genomic_DNA"/>
</dbReference>
<keyword evidence="2" id="KW-1185">Reference proteome</keyword>
<dbReference type="InterPro" id="IPR052050">
    <property type="entry name" value="SecEffector_AnkRepeat"/>
</dbReference>
<dbReference type="InterPro" id="IPR036770">
    <property type="entry name" value="Ankyrin_rpt-contain_sf"/>
</dbReference>
<comment type="caution">
    <text evidence="1">The sequence shown here is derived from an EMBL/GenBank/DDBJ whole genome shotgun (WGS) entry which is preliminary data.</text>
</comment>
<evidence type="ECO:0000313" key="1">
    <source>
        <dbReference type="EMBL" id="CAG2209569.1"/>
    </source>
</evidence>
<sequence length="859" mass="101668">MREAVRSVCVVEKMELLECFLYNIDHSLYDVHHVLKDSCRYGWTHIVKWLLDNTEHSSLDISSAMHTVLHREFVGPDNTLVGLLLQYPIHDKVDVAEIIKECCWWGLLNLVQLICEKNDHKKLDMKEAMNTACSRSHFDLVDWMLANIENNLFDMPTAFDKAIHADFDDLNASLILLLKDYTDHKLIDMKHLLTIGCKQCWYNIVDWVLGNADHTVLDVDKAMNSVYIKWMFDEPFNDDIEINCRRVKYEPLIKMILEKVNHSLLDLKEVFNQACHYASLDVVILVLENTDHKKIYVKKALDILYISWMYDDNFDELGINERRDKYEPLIKLMIEKENFDSLDLKKVLNQACQYGSFDIVKLVLENTDHERLDVNEAMKKAYDSWMYSDKKCIDGRNRYEPVMKLILEKVNHNSLYLQNILIQACKIGSLDVLTLVLEKNDHNKLDVKAAMNILHDELNNFKYYYGYMNFDFYEEHKDRSDRNKKNTDHKLLDVKKATSILYDAWEWNYYYSTIEEIKDMRDQYEKLIKLIIEKVKHDSLDLQILLNLAFCCCSLDAVTLMLEKTDHKMLNVQKAIDIICYQWENSDIRDKYEQLINLILAKVNDDSLDLHQVLDCACFYHSLDFVTLLLEKTDHKQLHVKEVMNIICNEWDFDKNSDRRDKHERKIKLILEKVNRDSLDLQNVLNHACRWTLLDVVTLLLENTDHKLLDVKKAMNIICQHWDHYYYEEDEENSAREEKLEQLIILILDKVNHDSLDLQQVFDCVCRYCSLDVVTLLLEKTDHKMLDVQEALKIKYEQYLDKENIDERDNTCNNKVLIELIFEKVNHDYLDLKIVLFLACIYGSIDVITLLLEKQIITN</sequence>